<comment type="caution">
    <text evidence="8">The sequence shown here is derived from an EMBL/GenBank/DDBJ whole genome shotgun (WGS) entry which is preliminary data.</text>
</comment>
<dbReference type="GO" id="GO:0020037">
    <property type="term" value="F:heme binding"/>
    <property type="evidence" value="ECO:0007669"/>
    <property type="project" value="InterPro"/>
</dbReference>
<evidence type="ECO:0000256" key="4">
    <source>
        <dbReference type="ARBA" id="ARBA00022982"/>
    </source>
</evidence>
<proteinExistence type="predicted"/>
<dbReference type="GO" id="GO:0009055">
    <property type="term" value="F:electron transfer activity"/>
    <property type="evidence" value="ECO:0007669"/>
    <property type="project" value="InterPro"/>
</dbReference>
<keyword evidence="2 6" id="KW-0349">Heme</keyword>
<dbReference type="PROSITE" id="PS51007">
    <property type="entry name" value="CYTC"/>
    <property type="match status" value="1"/>
</dbReference>
<dbReference type="InterPro" id="IPR050597">
    <property type="entry name" value="Cytochrome_c_Oxidase_Subunit"/>
</dbReference>
<dbReference type="OrthoDB" id="9773456at2"/>
<dbReference type="Proteomes" id="UP000234328">
    <property type="component" value="Unassembled WGS sequence"/>
</dbReference>
<evidence type="ECO:0000259" key="7">
    <source>
        <dbReference type="PROSITE" id="PS51007"/>
    </source>
</evidence>
<evidence type="ECO:0000313" key="8">
    <source>
        <dbReference type="EMBL" id="PLC54228.1"/>
    </source>
</evidence>
<dbReference type="AlphaFoldDB" id="A0A2N4UGT3"/>
<dbReference type="InterPro" id="IPR009056">
    <property type="entry name" value="Cyt_c-like_dom"/>
</dbReference>
<evidence type="ECO:0000256" key="2">
    <source>
        <dbReference type="ARBA" id="ARBA00022617"/>
    </source>
</evidence>
<accession>A0A2N4UGT3</accession>
<name>A0A2N4UGT3_9BURK</name>
<protein>
    <submittedName>
        <fullName evidence="8">Cytochrome C554</fullName>
    </submittedName>
</protein>
<keyword evidence="5 6" id="KW-0408">Iron</keyword>
<evidence type="ECO:0000313" key="9">
    <source>
        <dbReference type="Proteomes" id="UP000234328"/>
    </source>
</evidence>
<dbReference type="SUPFAM" id="SSF46626">
    <property type="entry name" value="Cytochrome c"/>
    <property type="match status" value="1"/>
</dbReference>
<feature type="domain" description="Cytochrome c" evidence="7">
    <location>
        <begin position="30"/>
        <end position="108"/>
    </location>
</feature>
<keyword evidence="9" id="KW-1185">Reference proteome</keyword>
<dbReference type="Pfam" id="PF00034">
    <property type="entry name" value="Cytochrom_C"/>
    <property type="match status" value="1"/>
</dbReference>
<dbReference type="PANTHER" id="PTHR33751">
    <property type="entry name" value="CBB3-TYPE CYTOCHROME C OXIDASE SUBUNIT FIXP"/>
    <property type="match status" value="1"/>
</dbReference>
<evidence type="ECO:0000256" key="5">
    <source>
        <dbReference type="ARBA" id="ARBA00023004"/>
    </source>
</evidence>
<dbReference type="PANTHER" id="PTHR33751:SF9">
    <property type="entry name" value="CYTOCHROME C4"/>
    <property type="match status" value="1"/>
</dbReference>
<dbReference type="GO" id="GO:0046872">
    <property type="term" value="F:metal ion binding"/>
    <property type="evidence" value="ECO:0007669"/>
    <property type="project" value="UniProtKB-KW"/>
</dbReference>
<dbReference type="Gene3D" id="1.10.760.10">
    <property type="entry name" value="Cytochrome c-like domain"/>
    <property type="match status" value="1"/>
</dbReference>
<keyword evidence="4" id="KW-0249">Electron transport</keyword>
<gene>
    <name evidence="8" type="ORF">CR155_08915</name>
</gene>
<dbReference type="InterPro" id="IPR036909">
    <property type="entry name" value="Cyt_c-like_dom_sf"/>
</dbReference>
<organism evidence="8 9">
    <name type="scientific">Pollutimonas nitritireducens</name>
    <dbReference type="NCBI Taxonomy" id="2045209"/>
    <lineage>
        <taxon>Bacteria</taxon>
        <taxon>Pseudomonadati</taxon>
        <taxon>Pseudomonadota</taxon>
        <taxon>Betaproteobacteria</taxon>
        <taxon>Burkholderiales</taxon>
        <taxon>Alcaligenaceae</taxon>
        <taxon>Pollutimonas</taxon>
    </lineage>
</organism>
<dbReference type="RefSeq" id="WP_102069666.1">
    <property type="nucleotide sequence ID" value="NZ_PDNV01000005.1"/>
</dbReference>
<reference evidence="8 9" key="1">
    <citation type="submission" date="2017-10" db="EMBL/GenBank/DDBJ databases">
        <title>Two draft genome sequences of Pusillimonas sp. strains isolated from a nitrate- and radionuclide-contaminated groundwater in Russia.</title>
        <authorList>
            <person name="Grouzdev D.S."/>
            <person name="Tourova T.P."/>
            <person name="Goeva M.A."/>
            <person name="Babich T.L."/>
            <person name="Sokolova D.S."/>
            <person name="Abdullin R."/>
            <person name="Poltaraus A.B."/>
            <person name="Toshchakov S.V."/>
            <person name="Nazina T.N."/>
        </authorList>
    </citation>
    <scope>NUCLEOTIDE SEQUENCE [LARGE SCALE GENOMIC DNA]</scope>
    <source>
        <strain evidence="8 9">JR1/69-2-13</strain>
    </source>
</reference>
<dbReference type="EMBL" id="PDNV01000005">
    <property type="protein sequence ID" value="PLC54228.1"/>
    <property type="molecule type" value="Genomic_DNA"/>
</dbReference>
<evidence type="ECO:0000256" key="1">
    <source>
        <dbReference type="ARBA" id="ARBA00022448"/>
    </source>
</evidence>
<evidence type="ECO:0000256" key="3">
    <source>
        <dbReference type="ARBA" id="ARBA00022723"/>
    </source>
</evidence>
<keyword evidence="3 6" id="KW-0479">Metal-binding</keyword>
<sequence length="112" mass="11497">MKGSSGAAAVAKVLFLTSAALSPGTPAWSADLAAGRSKAVQCATCHGTNGIATLPEAPNLAGQNSIYLEKALRDFKSGMRKNEMMSLMAEGLTDTDIENLAAYYASLGCKPG</sequence>
<evidence type="ECO:0000256" key="6">
    <source>
        <dbReference type="PROSITE-ProRule" id="PRU00433"/>
    </source>
</evidence>
<keyword evidence="1" id="KW-0813">Transport</keyword>